<accession>A0A6G1BPG9</accession>
<feature type="signal peptide" evidence="2">
    <location>
        <begin position="1"/>
        <end position="22"/>
    </location>
</feature>
<protein>
    <submittedName>
        <fullName evidence="3">Uncharacterized protein</fullName>
    </submittedName>
</protein>
<keyword evidence="2" id="KW-0732">Signal</keyword>
<evidence type="ECO:0000313" key="3">
    <source>
        <dbReference type="EMBL" id="KAF0889928.1"/>
    </source>
</evidence>
<feature type="region of interest" description="Disordered" evidence="1">
    <location>
        <begin position="48"/>
        <end position="69"/>
    </location>
</feature>
<evidence type="ECO:0000256" key="1">
    <source>
        <dbReference type="SAM" id="MobiDB-lite"/>
    </source>
</evidence>
<dbReference type="Proteomes" id="UP000479710">
    <property type="component" value="Unassembled WGS sequence"/>
</dbReference>
<proteinExistence type="predicted"/>
<gene>
    <name evidence="3" type="ORF">E2562_033903</name>
</gene>
<comment type="caution">
    <text evidence="3">The sequence shown here is derived from an EMBL/GenBank/DDBJ whole genome shotgun (WGS) entry which is preliminary data.</text>
</comment>
<evidence type="ECO:0000256" key="2">
    <source>
        <dbReference type="SAM" id="SignalP"/>
    </source>
</evidence>
<keyword evidence="4" id="KW-1185">Reference proteome</keyword>
<reference evidence="3 4" key="1">
    <citation type="submission" date="2019-11" db="EMBL/GenBank/DDBJ databases">
        <title>Whole genome sequence of Oryza granulata.</title>
        <authorList>
            <person name="Li W."/>
        </authorList>
    </citation>
    <scope>NUCLEOTIDE SEQUENCE [LARGE SCALE GENOMIC DNA]</scope>
    <source>
        <strain evidence="4">cv. Menghai</strain>
        <tissue evidence="3">Leaf</tissue>
    </source>
</reference>
<name>A0A6G1BPG9_9ORYZ</name>
<feature type="chain" id="PRO_5026273966" evidence="2">
    <location>
        <begin position="23"/>
        <end position="69"/>
    </location>
</feature>
<dbReference type="AlphaFoldDB" id="A0A6G1BPG9"/>
<sequence>MAISKPLLLAILCCIFFSSVMARELGDTAMAARHERWMAQVPNLQDGMVNNTDQKHYSTGGSVAQCNED</sequence>
<organism evidence="3 4">
    <name type="scientific">Oryza meyeriana var. granulata</name>
    <dbReference type="NCBI Taxonomy" id="110450"/>
    <lineage>
        <taxon>Eukaryota</taxon>
        <taxon>Viridiplantae</taxon>
        <taxon>Streptophyta</taxon>
        <taxon>Embryophyta</taxon>
        <taxon>Tracheophyta</taxon>
        <taxon>Spermatophyta</taxon>
        <taxon>Magnoliopsida</taxon>
        <taxon>Liliopsida</taxon>
        <taxon>Poales</taxon>
        <taxon>Poaceae</taxon>
        <taxon>BOP clade</taxon>
        <taxon>Oryzoideae</taxon>
        <taxon>Oryzeae</taxon>
        <taxon>Oryzinae</taxon>
        <taxon>Oryza</taxon>
        <taxon>Oryza meyeriana</taxon>
    </lineage>
</organism>
<dbReference type="EMBL" id="SPHZ02000012">
    <property type="protein sequence ID" value="KAF0889928.1"/>
    <property type="molecule type" value="Genomic_DNA"/>
</dbReference>
<evidence type="ECO:0000313" key="4">
    <source>
        <dbReference type="Proteomes" id="UP000479710"/>
    </source>
</evidence>